<evidence type="ECO:0000256" key="5">
    <source>
        <dbReference type="ARBA" id="ARBA00022679"/>
    </source>
</evidence>
<evidence type="ECO:0000313" key="9">
    <source>
        <dbReference type="EMBL" id="SEA88491.1"/>
    </source>
</evidence>
<evidence type="ECO:0000256" key="2">
    <source>
        <dbReference type="ARBA" id="ARBA00005879"/>
    </source>
</evidence>
<evidence type="ECO:0000256" key="4">
    <source>
        <dbReference type="ARBA" id="ARBA00022603"/>
    </source>
</evidence>
<dbReference type="AlphaFoldDB" id="A0A1H4EU03"/>
<feature type="domain" description="Tetrapyrrole methylase" evidence="8">
    <location>
        <begin position="3"/>
        <end position="216"/>
    </location>
</feature>
<dbReference type="Proteomes" id="UP000198850">
    <property type="component" value="Unassembled WGS sequence"/>
</dbReference>
<dbReference type="PROSITE" id="PS00839">
    <property type="entry name" value="SUMT_1"/>
    <property type="match status" value="1"/>
</dbReference>
<comment type="similarity">
    <text evidence="2 7">Belongs to the precorrin methyltransferase family.</text>
</comment>
<keyword evidence="5 9" id="KW-0808">Transferase</keyword>
<evidence type="ECO:0000256" key="6">
    <source>
        <dbReference type="ARBA" id="ARBA00022691"/>
    </source>
</evidence>
<dbReference type="Pfam" id="PF00590">
    <property type="entry name" value="TP_methylase"/>
    <property type="match status" value="1"/>
</dbReference>
<dbReference type="InterPro" id="IPR012382">
    <property type="entry name" value="CobI/CbiL"/>
</dbReference>
<dbReference type="InterPro" id="IPR014776">
    <property type="entry name" value="4pyrrole_Mease_sub2"/>
</dbReference>
<dbReference type="GO" id="GO:0009236">
    <property type="term" value="P:cobalamin biosynthetic process"/>
    <property type="evidence" value="ECO:0007669"/>
    <property type="project" value="UniProtKB-UniRule"/>
</dbReference>
<keyword evidence="10" id="KW-1185">Reference proteome</keyword>
<evidence type="ECO:0000256" key="3">
    <source>
        <dbReference type="ARBA" id="ARBA00022573"/>
    </source>
</evidence>
<accession>A0A1H4EU03</accession>
<evidence type="ECO:0000256" key="7">
    <source>
        <dbReference type="PIRNR" id="PIRNR036427"/>
    </source>
</evidence>
<comment type="pathway">
    <text evidence="1">Cofactor biosynthesis; adenosylcobalamin biosynthesis.</text>
</comment>
<keyword evidence="3" id="KW-0169">Cobalamin biosynthesis</keyword>
<dbReference type="InterPro" id="IPR014777">
    <property type="entry name" value="4pyrrole_Mease_sub1"/>
</dbReference>
<dbReference type="GO" id="GO:0030788">
    <property type="term" value="F:precorrin-2 C20-methyltransferase activity"/>
    <property type="evidence" value="ECO:0007669"/>
    <property type="project" value="InterPro"/>
</dbReference>
<dbReference type="OrthoDB" id="9815856at2"/>
<dbReference type="CDD" id="cd11645">
    <property type="entry name" value="Precorrin_2_C20_MT"/>
    <property type="match status" value="1"/>
</dbReference>
<dbReference type="InterPro" id="IPR003043">
    <property type="entry name" value="Uropor_MeTrfase_CS"/>
</dbReference>
<dbReference type="InterPro" id="IPR000878">
    <property type="entry name" value="4pyrrol_Mease"/>
</dbReference>
<dbReference type="PANTHER" id="PTHR43467:SF2">
    <property type="entry name" value="COBALT-PRECORRIN-2 C(20)-METHYLTRANSFERASE"/>
    <property type="match status" value="1"/>
</dbReference>
<dbReference type="Gene3D" id="3.30.950.10">
    <property type="entry name" value="Methyltransferase, Cobalt-precorrin-4 Transmethylase, Domain 2"/>
    <property type="match status" value="1"/>
</dbReference>
<dbReference type="PANTHER" id="PTHR43467">
    <property type="entry name" value="COBALT-PRECORRIN-2 C(20)-METHYLTRANSFERASE"/>
    <property type="match status" value="1"/>
</dbReference>
<keyword evidence="6" id="KW-0949">S-adenosyl-L-methionine</keyword>
<dbReference type="UniPathway" id="UPA00148"/>
<name>A0A1H4EU03_9SPHI</name>
<organism evidence="9 10">
    <name type="scientific">Pedobacter hartonius</name>
    <dbReference type="NCBI Taxonomy" id="425514"/>
    <lineage>
        <taxon>Bacteria</taxon>
        <taxon>Pseudomonadati</taxon>
        <taxon>Bacteroidota</taxon>
        <taxon>Sphingobacteriia</taxon>
        <taxon>Sphingobacteriales</taxon>
        <taxon>Sphingobacteriaceae</taxon>
        <taxon>Pedobacter</taxon>
    </lineage>
</organism>
<dbReference type="GO" id="GO:0032259">
    <property type="term" value="P:methylation"/>
    <property type="evidence" value="ECO:0007669"/>
    <property type="project" value="UniProtKB-KW"/>
</dbReference>
<dbReference type="Gene3D" id="3.40.1010.10">
    <property type="entry name" value="Cobalt-precorrin-4 Transmethylase, Domain 1"/>
    <property type="match status" value="1"/>
</dbReference>
<sequence>MEKIYGISLGPGDPELITLKGLNILKEADVIFYPGSLFKDGRKESYVRPMLDHYGLEPNRLKGFFLSMGPDRTAAETIYRETADQMLVACKEGKKVSLVCEGDLSFYASFSYLLEKLQAENITLELVPGVNSFSLGAAIHQVPLCLQQEKLAVLPLATDIGEIEHTFEDFDTVILMKIRMGWTALYPQLLTKTWKYYYCERLGTADEYITADIAELQDREIPYFSLLIIKK</sequence>
<proteinExistence type="inferred from homology"/>
<dbReference type="STRING" id="425514.SAMN05443550_106154"/>
<keyword evidence="4 9" id="KW-0489">Methyltransferase</keyword>
<evidence type="ECO:0000259" key="8">
    <source>
        <dbReference type="Pfam" id="PF00590"/>
    </source>
</evidence>
<dbReference type="EMBL" id="FNRA01000006">
    <property type="protein sequence ID" value="SEA88491.1"/>
    <property type="molecule type" value="Genomic_DNA"/>
</dbReference>
<evidence type="ECO:0000256" key="1">
    <source>
        <dbReference type="ARBA" id="ARBA00004953"/>
    </source>
</evidence>
<dbReference type="PIRSF" id="PIRSF036427">
    <property type="entry name" value="Precrrn-2_mtase"/>
    <property type="match status" value="1"/>
</dbReference>
<dbReference type="InterPro" id="IPR006364">
    <property type="entry name" value="CobI/CbiL/CobIJ_dom"/>
</dbReference>
<dbReference type="InterPro" id="IPR035996">
    <property type="entry name" value="4pyrrol_Methylase_sf"/>
</dbReference>
<evidence type="ECO:0000313" key="10">
    <source>
        <dbReference type="Proteomes" id="UP000198850"/>
    </source>
</evidence>
<gene>
    <name evidence="9" type="ORF">SAMN05443550_106154</name>
</gene>
<protein>
    <submittedName>
        <fullName evidence="9">Cobalt-factor II C20-methyltransferase</fullName>
    </submittedName>
</protein>
<dbReference type="SUPFAM" id="SSF53790">
    <property type="entry name" value="Tetrapyrrole methylase"/>
    <property type="match status" value="1"/>
</dbReference>
<dbReference type="NCBIfam" id="TIGR01467">
    <property type="entry name" value="cobI_cbiL"/>
    <property type="match status" value="1"/>
</dbReference>
<dbReference type="RefSeq" id="WP_090557167.1">
    <property type="nucleotide sequence ID" value="NZ_FNRA01000006.1"/>
</dbReference>
<reference evidence="9 10" key="1">
    <citation type="submission" date="2016-10" db="EMBL/GenBank/DDBJ databases">
        <authorList>
            <person name="de Groot N.N."/>
        </authorList>
    </citation>
    <scope>NUCLEOTIDE SEQUENCE [LARGE SCALE GENOMIC DNA]</scope>
    <source>
        <strain evidence="9 10">DSM 19033</strain>
    </source>
</reference>